<sequence length="283" mass="31071">MNKILITGATGHIGNRVAHLLKQDTSIRLMTRTPEKLSGFGQAEKIQAEYGDKASLTAAFKDIDTAFIVSGYAAPGQRALLHKNAIDSAQQAGVSHIVYLSFQGASAQSKFPMSRDHFQTEEFIRQSGLACTILRDSFYMDLIPEMFGENRLMRGPGGDGKVAWVAREDVARTIAAVLSNPSAYPGTFNLTGREALSLTETAGRLSKLTGKKYTYQQESVEEGMLWRNQLGAPAWEVDTWIGSYVAIAAGEVASVSKAVYEITHQHPFTLEEYVSQHPEIFHP</sequence>
<proteinExistence type="predicted"/>
<dbReference type="Gene3D" id="3.90.25.10">
    <property type="entry name" value="UDP-galactose 4-epimerase, domain 1"/>
    <property type="match status" value="1"/>
</dbReference>
<feature type="domain" description="NmrA-like" evidence="1">
    <location>
        <begin position="2"/>
        <end position="219"/>
    </location>
</feature>
<dbReference type="Proteomes" id="UP000480178">
    <property type="component" value="Chromosome"/>
</dbReference>
<reference evidence="2 3" key="1">
    <citation type="submission" date="2020-01" db="EMBL/GenBank/DDBJ databases">
        <authorList>
            <person name="Kim M.K."/>
        </authorList>
    </citation>
    <scope>NUCLEOTIDE SEQUENCE [LARGE SCALE GENOMIC DNA]</scope>
    <source>
        <strain evidence="2 3">172606-1</strain>
    </source>
</reference>
<organism evidence="2 3">
    <name type="scientific">Rhodocytophaga rosea</name>
    <dbReference type="NCBI Taxonomy" id="2704465"/>
    <lineage>
        <taxon>Bacteria</taxon>
        <taxon>Pseudomonadati</taxon>
        <taxon>Bacteroidota</taxon>
        <taxon>Cytophagia</taxon>
        <taxon>Cytophagales</taxon>
        <taxon>Rhodocytophagaceae</taxon>
        <taxon>Rhodocytophaga</taxon>
    </lineage>
</organism>
<gene>
    <name evidence="2" type="ORF">GXP67_01515</name>
</gene>
<dbReference type="KEGG" id="rhoz:GXP67_01515"/>
<dbReference type="CDD" id="cd05269">
    <property type="entry name" value="TMR_SDR_a"/>
    <property type="match status" value="1"/>
</dbReference>
<dbReference type="PANTHER" id="PTHR47129:SF1">
    <property type="entry name" value="NMRA-LIKE DOMAIN-CONTAINING PROTEIN"/>
    <property type="match status" value="1"/>
</dbReference>
<dbReference type="InterPro" id="IPR052718">
    <property type="entry name" value="NmrA-type_oxidoreductase"/>
</dbReference>
<dbReference type="AlphaFoldDB" id="A0A6C0GC66"/>
<accession>A0A6C0GC66</accession>
<dbReference type="Gene3D" id="3.40.50.720">
    <property type="entry name" value="NAD(P)-binding Rossmann-like Domain"/>
    <property type="match status" value="1"/>
</dbReference>
<evidence type="ECO:0000313" key="2">
    <source>
        <dbReference type="EMBL" id="QHT65444.1"/>
    </source>
</evidence>
<dbReference type="EMBL" id="CP048222">
    <property type="protein sequence ID" value="QHT65444.1"/>
    <property type="molecule type" value="Genomic_DNA"/>
</dbReference>
<dbReference type="RefSeq" id="WP_162441531.1">
    <property type="nucleotide sequence ID" value="NZ_CP048222.1"/>
</dbReference>
<evidence type="ECO:0000313" key="3">
    <source>
        <dbReference type="Proteomes" id="UP000480178"/>
    </source>
</evidence>
<evidence type="ECO:0000259" key="1">
    <source>
        <dbReference type="Pfam" id="PF05368"/>
    </source>
</evidence>
<keyword evidence="3" id="KW-1185">Reference proteome</keyword>
<name>A0A6C0GC66_9BACT</name>
<dbReference type="Pfam" id="PF05368">
    <property type="entry name" value="NmrA"/>
    <property type="match status" value="1"/>
</dbReference>
<dbReference type="InterPro" id="IPR036291">
    <property type="entry name" value="NAD(P)-bd_dom_sf"/>
</dbReference>
<protein>
    <submittedName>
        <fullName evidence="2">SDR family oxidoreductase</fullName>
    </submittedName>
</protein>
<dbReference type="SUPFAM" id="SSF51735">
    <property type="entry name" value="NAD(P)-binding Rossmann-fold domains"/>
    <property type="match status" value="1"/>
</dbReference>
<dbReference type="PANTHER" id="PTHR47129">
    <property type="entry name" value="QUINONE OXIDOREDUCTASE 2"/>
    <property type="match status" value="1"/>
</dbReference>
<dbReference type="InterPro" id="IPR008030">
    <property type="entry name" value="NmrA-like"/>
</dbReference>